<accession>A0ABS4G084</accession>
<dbReference type="Proteomes" id="UP001519271">
    <property type="component" value="Unassembled WGS sequence"/>
</dbReference>
<dbReference type="EMBL" id="JAGGKC010000002">
    <property type="protein sequence ID" value="MBP1917947.1"/>
    <property type="molecule type" value="Genomic_DNA"/>
</dbReference>
<comment type="caution">
    <text evidence="1">The sequence shown here is derived from an EMBL/GenBank/DDBJ whole genome shotgun (WGS) entry which is preliminary data.</text>
</comment>
<sequence>MESRISVISIIVEDTEKSAEVNELLHEFGSFIVGRMGIPYKERGVSIICVVLDAPGDITSSLSGKLGMIRGVSTKTIVAKQNRKEEAIK</sequence>
<dbReference type="Pfam" id="PF21699">
    <property type="entry name" value="TM1266-like"/>
    <property type="match status" value="1"/>
</dbReference>
<dbReference type="SUPFAM" id="SSF55021">
    <property type="entry name" value="ACT-like"/>
    <property type="match status" value="1"/>
</dbReference>
<evidence type="ECO:0000313" key="1">
    <source>
        <dbReference type="EMBL" id="MBP1917947.1"/>
    </source>
</evidence>
<dbReference type="InterPro" id="IPR023860">
    <property type="entry name" value="FeFe-hyd_TM1266"/>
</dbReference>
<organism evidence="1 2">
    <name type="scientific">Youngiibacter multivorans</name>
    <dbReference type="NCBI Taxonomy" id="937251"/>
    <lineage>
        <taxon>Bacteria</taxon>
        <taxon>Bacillati</taxon>
        <taxon>Bacillota</taxon>
        <taxon>Clostridia</taxon>
        <taxon>Eubacteriales</taxon>
        <taxon>Clostridiaceae</taxon>
        <taxon>Youngiibacter</taxon>
    </lineage>
</organism>
<evidence type="ECO:0000313" key="2">
    <source>
        <dbReference type="Proteomes" id="UP001519271"/>
    </source>
</evidence>
<gene>
    <name evidence="1" type="ORF">J2Z34_000418</name>
</gene>
<dbReference type="RefSeq" id="WP_209458195.1">
    <property type="nucleotide sequence ID" value="NZ_JAGGKC010000002.1"/>
</dbReference>
<dbReference type="Gene3D" id="3.30.70.1150">
    <property type="entry name" value="ACT-like. Chain A, domain 2"/>
    <property type="match status" value="1"/>
</dbReference>
<dbReference type="InterPro" id="IPR045865">
    <property type="entry name" value="ACT-like_dom_sf"/>
</dbReference>
<proteinExistence type="predicted"/>
<protein>
    <submittedName>
        <fullName evidence="1">Iron-only hydrogenase system regulator</fullName>
    </submittedName>
</protein>
<dbReference type="InterPro" id="IPR027271">
    <property type="entry name" value="Acetolactate_synth/TF_NikR_C"/>
</dbReference>
<reference evidence="1 2" key="1">
    <citation type="submission" date="2021-03" db="EMBL/GenBank/DDBJ databases">
        <title>Genomic Encyclopedia of Type Strains, Phase IV (KMG-IV): sequencing the most valuable type-strain genomes for metagenomic binning, comparative biology and taxonomic classification.</title>
        <authorList>
            <person name="Goeker M."/>
        </authorList>
    </citation>
    <scope>NUCLEOTIDE SEQUENCE [LARGE SCALE GENOMIC DNA]</scope>
    <source>
        <strain evidence="1 2">DSM 6139</strain>
    </source>
</reference>
<dbReference type="NCBIfam" id="TIGR03959">
    <property type="entry name" value="hyd_TM1266"/>
    <property type="match status" value="1"/>
</dbReference>
<keyword evidence="2" id="KW-1185">Reference proteome</keyword>
<name>A0ABS4G084_9CLOT</name>